<keyword evidence="2" id="KW-1185">Reference proteome</keyword>
<gene>
    <name evidence="1" type="ORF">F5878DRAFT_647799</name>
</gene>
<dbReference type="AlphaFoldDB" id="A0AA38U9H4"/>
<proteinExistence type="predicted"/>
<evidence type="ECO:0000313" key="2">
    <source>
        <dbReference type="Proteomes" id="UP001163846"/>
    </source>
</evidence>
<reference evidence="1" key="1">
    <citation type="submission" date="2022-08" db="EMBL/GenBank/DDBJ databases">
        <authorList>
            <consortium name="DOE Joint Genome Institute"/>
            <person name="Min B."/>
            <person name="Riley R."/>
            <person name="Sierra-Patev S."/>
            <person name="Naranjo-Ortiz M."/>
            <person name="Looney B."/>
            <person name="Konkel Z."/>
            <person name="Slot J.C."/>
            <person name="Sakamoto Y."/>
            <person name="Steenwyk J.L."/>
            <person name="Rokas A."/>
            <person name="Carro J."/>
            <person name="Camarero S."/>
            <person name="Ferreira P."/>
            <person name="Molpeceres G."/>
            <person name="Ruiz-Duenas F.J."/>
            <person name="Serrano A."/>
            <person name="Henrissat B."/>
            <person name="Drula E."/>
            <person name="Hughes K.W."/>
            <person name="Mata J.L."/>
            <person name="Ishikawa N.K."/>
            <person name="Vargas-Isla R."/>
            <person name="Ushijima S."/>
            <person name="Smith C.A."/>
            <person name="Ahrendt S."/>
            <person name="Andreopoulos W."/>
            <person name="He G."/>
            <person name="Labutti K."/>
            <person name="Lipzen A."/>
            <person name="Ng V."/>
            <person name="Sandor L."/>
            <person name="Barry K."/>
            <person name="Martinez A.T."/>
            <person name="Xiao Y."/>
            <person name="Gibbons J.G."/>
            <person name="Terashima K."/>
            <person name="Hibbett D.S."/>
            <person name="Grigoriev I.V."/>
        </authorList>
    </citation>
    <scope>NUCLEOTIDE SEQUENCE</scope>
    <source>
        <strain evidence="1">TFB9207</strain>
    </source>
</reference>
<accession>A0AA38U9H4</accession>
<dbReference type="Proteomes" id="UP001163846">
    <property type="component" value="Unassembled WGS sequence"/>
</dbReference>
<evidence type="ECO:0000313" key="1">
    <source>
        <dbReference type="EMBL" id="KAJ3831257.1"/>
    </source>
</evidence>
<organism evidence="1 2">
    <name type="scientific">Lentinula raphanica</name>
    <dbReference type="NCBI Taxonomy" id="153919"/>
    <lineage>
        <taxon>Eukaryota</taxon>
        <taxon>Fungi</taxon>
        <taxon>Dikarya</taxon>
        <taxon>Basidiomycota</taxon>
        <taxon>Agaricomycotina</taxon>
        <taxon>Agaricomycetes</taxon>
        <taxon>Agaricomycetidae</taxon>
        <taxon>Agaricales</taxon>
        <taxon>Marasmiineae</taxon>
        <taxon>Omphalotaceae</taxon>
        <taxon>Lentinula</taxon>
    </lineage>
</organism>
<protein>
    <submittedName>
        <fullName evidence="1">Uncharacterized protein</fullName>
    </submittedName>
</protein>
<sequence>MPCSDCSSEGFDCYDFMPLAGIADECICGHQASVHHRNAVPQLPPRGGYGRTGCVKFMPPPLRTKLPHLVLKPYVFSILEVANVKPHIKLIRCCHRSELPPPSLVSSQRATPWINPLRTAQNLTVNDRRLQAAQKNLHMYGGATNNPLYTKGAAANRTPRHTFPGSQILKAPASIMTGSSLKGKGMAQIAVFKGHVFYFPEMAPLDIDAYEPPTHSEYRPPANMVFHDVRMANTLRLLDEHNLGADFSIPLDASSSETRPQSVILGPVTFDEKSIEERLEEPTGIT</sequence>
<comment type="caution">
    <text evidence="1">The sequence shown here is derived from an EMBL/GenBank/DDBJ whole genome shotgun (WGS) entry which is preliminary data.</text>
</comment>
<name>A0AA38U9H4_9AGAR</name>
<dbReference type="EMBL" id="MU807646">
    <property type="protein sequence ID" value="KAJ3831257.1"/>
    <property type="molecule type" value="Genomic_DNA"/>
</dbReference>